<feature type="region of interest" description="Disordered" evidence="1">
    <location>
        <begin position="1"/>
        <end position="20"/>
    </location>
</feature>
<comment type="caution">
    <text evidence="2">The sequence shown here is derived from an EMBL/GenBank/DDBJ whole genome shotgun (WGS) entry which is preliminary data.</text>
</comment>
<evidence type="ECO:0000256" key="1">
    <source>
        <dbReference type="SAM" id="MobiDB-lite"/>
    </source>
</evidence>
<feature type="region of interest" description="Disordered" evidence="1">
    <location>
        <begin position="163"/>
        <end position="186"/>
    </location>
</feature>
<organism evidence="2 3">
    <name type="scientific">Protopolystoma xenopodis</name>
    <dbReference type="NCBI Taxonomy" id="117903"/>
    <lineage>
        <taxon>Eukaryota</taxon>
        <taxon>Metazoa</taxon>
        <taxon>Spiralia</taxon>
        <taxon>Lophotrochozoa</taxon>
        <taxon>Platyhelminthes</taxon>
        <taxon>Monogenea</taxon>
        <taxon>Polyopisthocotylea</taxon>
        <taxon>Polystomatidea</taxon>
        <taxon>Polystomatidae</taxon>
        <taxon>Protopolystoma</taxon>
    </lineage>
</organism>
<feature type="compositionally biased region" description="Polar residues" evidence="1">
    <location>
        <begin position="65"/>
        <end position="76"/>
    </location>
</feature>
<dbReference type="AlphaFoldDB" id="A0A3S5FE62"/>
<feature type="compositionally biased region" description="Basic residues" evidence="1">
    <location>
        <begin position="78"/>
        <end position="107"/>
    </location>
</feature>
<dbReference type="Proteomes" id="UP000784294">
    <property type="component" value="Unassembled WGS sequence"/>
</dbReference>
<proteinExistence type="predicted"/>
<keyword evidence="3" id="KW-1185">Reference proteome</keyword>
<reference evidence="2" key="1">
    <citation type="submission" date="2018-11" db="EMBL/GenBank/DDBJ databases">
        <authorList>
            <consortium name="Pathogen Informatics"/>
        </authorList>
    </citation>
    <scope>NUCLEOTIDE SEQUENCE</scope>
</reference>
<feature type="region of interest" description="Disordered" evidence="1">
    <location>
        <begin position="53"/>
        <end position="143"/>
    </location>
</feature>
<sequence length="186" mass="20427">MSRSAPTEHGPSVNTCQHDMGQTGLQPCSLMSPTHILSSQAMAFNTNDLSHQSSRCDHHNHHNNYYSHTPNLLQSGHHQQHHPHHHNIHHAHYHSHQHQAHRCRASRSSRSASGAGCRRRQSAEGLSCADGKDDFSTTPNHGETRTELLAAKMVDGSMYAAQASGTVSPGRPSLEANGMQNFSLIE</sequence>
<gene>
    <name evidence="2" type="ORF">PXEA_LOCUS16745</name>
</gene>
<dbReference type="EMBL" id="CAAALY010061237">
    <property type="protein sequence ID" value="VEL23305.1"/>
    <property type="molecule type" value="Genomic_DNA"/>
</dbReference>
<protein>
    <submittedName>
        <fullName evidence="2">Uncharacterized protein</fullName>
    </submittedName>
</protein>
<evidence type="ECO:0000313" key="2">
    <source>
        <dbReference type="EMBL" id="VEL23305.1"/>
    </source>
</evidence>
<name>A0A3S5FE62_9PLAT</name>
<evidence type="ECO:0000313" key="3">
    <source>
        <dbReference type="Proteomes" id="UP000784294"/>
    </source>
</evidence>
<accession>A0A3S5FE62</accession>